<dbReference type="EMBL" id="RKQL01000004">
    <property type="protein sequence ID" value="RPE66806.1"/>
    <property type="molecule type" value="Genomic_DNA"/>
</dbReference>
<name>A0A3N4U7S3_9BURK</name>
<dbReference type="Proteomes" id="UP000272193">
    <property type="component" value="Unassembled WGS sequence"/>
</dbReference>
<dbReference type="RefSeq" id="WP_245968827.1">
    <property type="nucleotide sequence ID" value="NZ_RKQL01000004.1"/>
</dbReference>
<protein>
    <submittedName>
        <fullName evidence="1">Uncharacterized protein</fullName>
    </submittedName>
</protein>
<organism evidence="1 2">
    <name type="scientific">Tibeticola sediminis</name>
    <dbReference type="NCBI Taxonomy" id="1917811"/>
    <lineage>
        <taxon>Bacteria</taxon>
        <taxon>Pseudomonadati</taxon>
        <taxon>Pseudomonadota</taxon>
        <taxon>Betaproteobacteria</taxon>
        <taxon>Burkholderiales</taxon>
        <taxon>Comamonadaceae</taxon>
        <taxon>Tibeticola</taxon>
    </lineage>
</organism>
<keyword evidence="2" id="KW-1185">Reference proteome</keyword>
<dbReference type="AlphaFoldDB" id="A0A3N4U7S3"/>
<evidence type="ECO:0000313" key="1">
    <source>
        <dbReference type="EMBL" id="RPE66806.1"/>
    </source>
</evidence>
<reference evidence="1 2" key="1">
    <citation type="submission" date="2018-11" db="EMBL/GenBank/DDBJ databases">
        <title>Genomic Encyclopedia of Type Strains, Phase IV (KMG-IV): sequencing the most valuable type-strain genomes for metagenomic binning, comparative biology and taxonomic classification.</title>
        <authorList>
            <person name="Goeker M."/>
        </authorList>
    </citation>
    <scope>NUCLEOTIDE SEQUENCE [LARGE SCALE GENOMIC DNA]</scope>
    <source>
        <strain evidence="1 2">DSM 101684</strain>
    </source>
</reference>
<evidence type="ECO:0000313" key="2">
    <source>
        <dbReference type="Proteomes" id="UP000272193"/>
    </source>
</evidence>
<accession>A0A3N4U7S3</accession>
<proteinExistence type="predicted"/>
<comment type="caution">
    <text evidence="1">The sequence shown here is derived from an EMBL/GenBank/DDBJ whole genome shotgun (WGS) entry which is preliminary data.</text>
</comment>
<gene>
    <name evidence="1" type="ORF">EDC62_1880</name>
</gene>
<sequence>MMAPQPDDSRHQTLIITRRGADGCVLDRCIRAPNGKLPTAGHEGHWG</sequence>